<evidence type="ECO:0000313" key="1">
    <source>
        <dbReference type="EMBL" id="GKV39467.1"/>
    </source>
</evidence>
<organism evidence="1 2">
    <name type="scientific">Rubroshorea leprosula</name>
    <dbReference type="NCBI Taxonomy" id="152421"/>
    <lineage>
        <taxon>Eukaryota</taxon>
        <taxon>Viridiplantae</taxon>
        <taxon>Streptophyta</taxon>
        <taxon>Embryophyta</taxon>
        <taxon>Tracheophyta</taxon>
        <taxon>Spermatophyta</taxon>
        <taxon>Magnoliopsida</taxon>
        <taxon>eudicotyledons</taxon>
        <taxon>Gunneridae</taxon>
        <taxon>Pentapetalae</taxon>
        <taxon>rosids</taxon>
        <taxon>malvids</taxon>
        <taxon>Malvales</taxon>
        <taxon>Dipterocarpaceae</taxon>
        <taxon>Rubroshorea</taxon>
    </lineage>
</organism>
<reference evidence="1 2" key="1">
    <citation type="journal article" date="2021" name="Commun. Biol.">
        <title>The genome of Shorea leprosula (Dipterocarpaceae) highlights the ecological relevance of drought in aseasonal tropical rainforests.</title>
        <authorList>
            <person name="Ng K.K.S."/>
            <person name="Kobayashi M.J."/>
            <person name="Fawcett J.A."/>
            <person name="Hatakeyama M."/>
            <person name="Paape T."/>
            <person name="Ng C.H."/>
            <person name="Ang C.C."/>
            <person name="Tnah L.H."/>
            <person name="Lee C.T."/>
            <person name="Nishiyama T."/>
            <person name="Sese J."/>
            <person name="O'Brien M.J."/>
            <person name="Copetti D."/>
            <person name="Mohd Noor M.I."/>
            <person name="Ong R.C."/>
            <person name="Putra M."/>
            <person name="Sireger I.Z."/>
            <person name="Indrioko S."/>
            <person name="Kosugi Y."/>
            <person name="Izuno A."/>
            <person name="Isagi Y."/>
            <person name="Lee S.L."/>
            <person name="Shimizu K.K."/>
        </authorList>
    </citation>
    <scope>NUCLEOTIDE SEQUENCE [LARGE SCALE GENOMIC DNA]</scope>
    <source>
        <strain evidence="1">214</strain>
    </source>
</reference>
<comment type="caution">
    <text evidence="1">The sequence shown here is derived from an EMBL/GenBank/DDBJ whole genome shotgun (WGS) entry which is preliminary data.</text>
</comment>
<keyword evidence="2" id="KW-1185">Reference proteome</keyword>
<gene>
    <name evidence="1" type="ORF">SLEP1_g47225</name>
</gene>
<protein>
    <submittedName>
        <fullName evidence="1">Uncharacterized protein</fullName>
    </submittedName>
</protein>
<dbReference type="EMBL" id="BPVZ01000134">
    <property type="protein sequence ID" value="GKV39467.1"/>
    <property type="molecule type" value="Genomic_DNA"/>
</dbReference>
<proteinExistence type="predicted"/>
<accession>A0AAV5LQM2</accession>
<name>A0AAV5LQM2_9ROSI</name>
<dbReference type="Proteomes" id="UP001054252">
    <property type="component" value="Unassembled WGS sequence"/>
</dbReference>
<dbReference type="AlphaFoldDB" id="A0AAV5LQM2"/>
<evidence type="ECO:0000313" key="2">
    <source>
        <dbReference type="Proteomes" id="UP001054252"/>
    </source>
</evidence>
<sequence>MSNLKAKPGMALWQWDEAVANPCTLQVKASFKLELAKASASKPTQCTSSLEQPVPSYLRHKFSQGTRSYFLA</sequence>